<dbReference type="CDD" id="cd12087">
    <property type="entry name" value="TM_EGFR-like"/>
    <property type="match status" value="1"/>
</dbReference>
<dbReference type="SMART" id="SM00408">
    <property type="entry name" value="IGc2"/>
    <property type="match status" value="1"/>
</dbReference>
<keyword evidence="6" id="KW-0812">Transmembrane</keyword>
<dbReference type="SMART" id="SM00409">
    <property type="entry name" value="IG"/>
    <property type="match status" value="2"/>
</dbReference>
<dbReference type="Proteomes" id="UP000694546">
    <property type="component" value="Chromosome 3"/>
</dbReference>
<keyword evidence="6" id="KW-0472">Membrane</keyword>
<dbReference type="Pfam" id="PF24518">
    <property type="entry name" value="Ig_CD22"/>
    <property type="match status" value="1"/>
</dbReference>
<feature type="region of interest" description="Disordered" evidence="5">
    <location>
        <begin position="503"/>
        <end position="526"/>
    </location>
</feature>
<evidence type="ECO:0000256" key="6">
    <source>
        <dbReference type="SAM" id="Phobius"/>
    </source>
</evidence>
<feature type="domain" description="Ig-like" evidence="7">
    <location>
        <begin position="290"/>
        <end position="353"/>
    </location>
</feature>
<dbReference type="InterPro" id="IPR003598">
    <property type="entry name" value="Ig_sub2"/>
</dbReference>
<feature type="transmembrane region" description="Helical" evidence="6">
    <location>
        <begin position="381"/>
        <end position="402"/>
    </location>
</feature>
<keyword evidence="6" id="KW-1133">Transmembrane helix</keyword>
<reference evidence="8" key="1">
    <citation type="submission" date="2025-08" db="UniProtKB">
        <authorList>
            <consortium name="Ensembl"/>
        </authorList>
    </citation>
    <scope>IDENTIFICATION</scope>
</reference>
<evidence type="ECO:0000313" key="8">
    <source>
        <dbReference type="Ensembl" id="ENSGMOP00000033520.1"/>
    </source>
</evidence>
<dbReference type="AlphaFoldDB" id="A0A8C5ALN1"/>
<dbReference type="PANTHER" id="PTHR46013">
    <property type="entry name" value="VASCULAR CELL ADHESION MOLECULE 1"/>
    <property type="match status" value="1"/>
</dbReference>
<name>A0A8C5ALN1_GADMO</name>
<organism evidence="8 9">
    <name type="scientific">Gadus morhua</name>
    <name type="common">Atlantic cod</name>
    <dbReference type="NCBI Taxonomy" id="8049"/>
    <lineage>
        <taxon>Eukaryota</taxon>
        <taxon>Metazoa</taxon>
        <taxon>Chordata</taxon>
        <taxon>Craniata</taxon>
        <taxon>Vertebrata</taxon>
        <taxon>Euteleostomi</taxon>
        <taxon>Actinopterygii</taxon>
        <taxon>Neopterygii</taxon>
        <taxon>Teleostei</taxon>
        <taxon>Neoteleostei</taxon>
        <taxon>Acanthomorphata</taxon>
        <taxon>Zeiogadaria</taxon>
        <taxon>Gadariae</taxon>
        <taxon>Gadiformes</taxon>
        <taxon>Gadoidei</taxon>
        <taxon>Gadidae</taxon>
        <taxon>Gadus</taxon>
    </lineage>
</organism>
<feature type="compositionally biased region" description="Basic and acidic residues" evidence="5">
    <location>
        <begin position="503"/>
        <end position="518"/>
    </location>
</feature>
<dbReference type="InterPro" id="IPR003599">
    <property type="entry name" value="Ig_sub"/>
</dbReference>
<reference evidence="8" key="2">
    <citation type="submission" date="2025-09" db="UniProtKB">
        <authorList>
            <consortium name="Ensembl"/>
        </authorList>
    </citation>
    <scope>IDENTIFICATION</scope>
</reference>
<accession>A0A8C5ALN1</accession>
<dbReference type="InterPro" id="IPR036179">
    <property type="entry name" value="Ig-like_dom_sf"/>
</dbReference>
<dbReference type="PROSITE" id="PS50835">
    <property type="entry name" value="IG_LIKE"/>
    <property type="match status" value="1"/>
</dbReference>
<evidence type="ECO:0000313" key="9">
    <source>
        <dbReference type="Proteomes" id="UP000694546"/>
    </source>
</evidence>
<proteinExistence type="predicted"/>
<evidence type="ECO:0000256" key="4">
    <source>
        <dbReference type="ARBA" id="ARBA00046458"/>
    </source>
</evidence>
<dbReference type="InterPro" id="IPR013783">
    <property type="entry name" value="Ig-like_fold"/>
</dbReference>
<comment type="subunit">
    <text evidence="4">Predominantly monomer of isoform CD22-beta. Also found as heterodimer of isoform CD22-beta and a shorter isoform. Interacts with PTPN6/SHP-1, LYN, SYK, PIK3R1/PIK3R2 and PLCG1 upon phosphorylation. Interacts with GRB2, INPP5D and SHC1 upon phosphorylation. May form a complex with INPP5D/SHIP, GRB2 and SHC1.</text>
</comment>
<dbReference type="Gene3D" id="2.60.40.10">
    <property type="entry name" value="Immunoglobulins"/>
    <property type="match status" value="2"/>
</dbReference>
<protein>
    <recommendedName>
        <fullName evidence="1">B-cell receptor CD22</fullName>
    </recommendedName>
    <alternativeName>
        <fullName evidence="2">Sialic acid-binding Ig-like lectin 2</fullName>
    </alternativeName>
</protein>
<evidence type="ECO:0000256" key="5">
    <source>
        <dbReference type="SAM" id="MobiDB-lite"/>
    </source>
</evidence>
<dbReference type="GeneTree" id="ENSGT01010000222294"/>
<dbReference type="SUPFAM" id="SSF48726">
    <property type="entry name" value="Immunoglobulin"/>
    <property type="match status" value="2"/>
</dbReference>
<comment type="function">
    <text evidence="3">Most highly expressed siglec (sialic acid-binding immunoglobulin-like lectin) on B-cells that plays a role in various aspects of B-cell biology including differentiation, antigen presentation, and trafficking to bone marrow. Binds to alpha 2,6-linked sialic acid residues of surface molecules such as CD22 itself, CD45 and IgM in a cis configuration. Can also bind to ligands on other cells as an adhesion molecule in a trans configuration. Acts as an inhibitory coreceptor on the surface of B-cells and inhibits B-cell receptor induced signaling, characterized by inhibition of the calcium mobilization and cellular activation. Mechanistically, the immunoreceptor tyrosine-based inhibitory motif domain is phosphorylated by the Src kinase LYN, which in turn leads to the recruitment of the protein tyrosine phosphatase 1/PTPN6, leading to the negative regulation of BCR signaling. If this negative signaling from is of sufficient strength, apoptosis of the B-cell can be induced.</text>
</comment>
<evidence type="ECO:0000259" key="7">
    <source>
        <dbReference type="PROSITE" id="PS50835"/>
    </source>
</evidence>
<evidence type="ECO:0000256" key="3">
    <source>
        <dbReference type="ARBA" id="ARBA00045430"/>
    </source>
</evidence>
<gene>
    <name evidence="8" type="primary">LOC115540996</name>
</gene>
<dbReference type="InterPro" id="IPR056386">
    <property type="entry name" value="Ig_CD22"/>
</dbReference>
<evidence type="ECO:0000256" key="1">
    <source>
        <dbReference type="ARBA" id="ARBA00040106"/>
    </source>
</evidence>
<evidence type="ECO:0000256" key="2">
    <source>
        <dbReference type="ARBA" id="ARBA00041781"/>
    </source>
</evidence>
<keyword evidence="9" id="KW-1185">Reference proteome</keyword>
<dbReference type="PANTHER" id="PTHR46013:SF4">
    <property type="entry name" value="B-CELL RECEPTOR CD22-RELATED"/>
    <property type="match status" value="1"/>
</dbReference>
<dbReference type="InterPro" id="IPR007110">
    <property type="entry name" value="Ig-like_dom"/>
</dbReference>
<dbReference type="Ensembl" id="ENSGMOT00000066096.1">
    <property type="protein sequence ID" value="ENSGMOP00000033520.1"/>
    <property type="gene ID" value="ENSGMOG00000032747.1"/>
</dbReference>
<sequence>MLNWQTHQTSFSSTVSLNISPEQQSERGEDQRTMNLPFLAILLSLPALQSNDYAVTYTPTDVCALRESTVDIHCTYEFPYNNDYSVKKLWFTKEESNMPVNLTNDADYAGRVETSCGTIRCHLSSCNGTCTLRIKDLRQTDSAEYKFRFITNLEVGKYTGLPGVMLSVTDQVKVSFPSSTHPTRAKMTCRSMCSLAGGFTYIWFRNGQYVEQGIYYKGNISSEDNYSCAVEGYKHLHSPLVCKSTPQYTDMIPDVMEFLGHRNTCRCTKNRLKLLAFYLLINLTDAPKTPSVTMSPSGEIEEGSSVTLSCSSDANPSANYTWFKEHEDSVGQSGQNYTITNITSELGGNYYCQPCNAIGRHNSTFLFIDVIELTSSSQTTAVAVGTIGVLLATILLLVFLWMRTKRASRTSGQGGSTETIEEPFPVPVYDNLSALTISSAPAVQRELIEDQDDLHYASVHISHSENQEVPRCLAGSCVQSDQTDEVLYSVVNFKRHNAVTEACDQRETGKTSDKDKKKTQGVNVNQ</sequence>
<dbReference type="Pfam" id="PF13895">
    <property type="entry name" value="Ig_2"/>
    <property type="match status" value="1"/>
</dbReference>